<dbReference type="GO" id="GO:0030313">
    <property type="term" value="C:cell envelope"/>
    <property type="evidence" value="ECO:0007669"/>
    <property type="project" value="UniProtKB-SubCell"/>
</dbReference>
<dbReference type="eggNOG" id="COG0243">
    <property type="taxonomic scope" value="Bacteria"/>
</dbReference>
<evidence type="ECO:0000256" key="7">
    <source>
        <dbReference type="ARBA" id="ARBA00023002"/>
    </source>
</evidence>
<evidence type="ECO:0000313" key="11">
    <source>
        <dbReference type="Proteomes" id="UP000009234"/>
    </source>
</evidence>
<dbReference type="GO" id="GO:0047111">
    <property type="term" value="F:formate dehydrogenase (cytochrome-c-553) activity"/>
    <property type="evidence" value="ECO:0007669"/>
    <property type="project" value="InterPro"/>
</dbReference>
<accession>F6DQY9</accession>
<comment type="subcellular location">
    <subcellularLocation>
        <location evidence="2">Cell envelope</location>
    </subcellularLocation>
</comment>
<keyword evidence="6" id="KW-0574">Periplasm</keyword>
<dbReference type="AlphaFoldDB" id="F6DQY9"/>
<evidence type="ECO:0000256" key="1">
    <source>
        <dbReference type="ARBA" id="ARBA00001966"/>
    </source>
</evidence>
<protein>
    <submittedName>
        <fullName evidence="10">Nitrate reductase</fullName>
        <ecNumber evidence="10">1.7.99.4</ecNumber>
    </submittedName>
</protein>
<dbReference type="EMBL" id="CP002780">
    <property type="protein sequence ID" value="AEG58713.1"/>
    <property type="molecule type" value="Genomic_DNA"/>
</dbReference>
<dbReference type="GO" id="GO:0008863">
    <property type="term" value="F:formate dehydrogenase (NAD+) activity"/>
    <property type="evidence" value="ECO:0007669"/>
    <property type="project" value="InterPro"/>
</dbReference>
<dbReference type="InterPro" id="IPR006657">
    <property type="entry name" value="MoPterin_dinucl-bd_dom"/>
</dbReference>
<dbReference type="EC" id="1.7.99.4" evidence="10"/>
<keyword evidence="7 10" id="KW-0560">Oxidoreductase</keyword>
<keyword evidence="5" id="KW-0479">Metal-binding</keyword>
<dbReference type="GO" id="GO:0043546">
    <property type="term" value="F:molybdopterin cofactor binding"/>
    <property type="evidence" value="ECO:0007669"/>
    <property type="project" value="InterPro"/>
</dbReference>
<dbReference type="InterPro" id="IPR009010">
    <property type="entry name" value="Asp_de-COase-like_dom_sf"/>
</dbReference>
<comment type="cofactor">
    <cofactor evidence="1">
        <name>[4Fe-4S] cluster</name>
        <dbReference type="ChEBI" id="CHEBI:49883"/>
    </cofactor>
</comment>
<evidence type="ECO:0000256" key="2">
    <source>
        <dbReference type="ARBA" id="ARBA00004196"/>
    </source>
</evidence>
<evidence type="ECO:0000259" key="8">
    <source>
        <dbReference type="Pfam" id="PF00384"/>
    </source>
</evidence>
<dbReference type="STRING" id="696281.Desru_0423"/>
<evidence type="ECO:0000259" key="9">
    <source>
        <dbReference type="Pfam" id="PF01568"/>
    </source>
</evidence>
<dbReference type="Proteomes" id="UP000009234">
    <property type="component" value="Chromosome"/>
</dbReference>
<dbReference type="Gene3D" id="3.40.50.740">
    <property type="match status" value="1"/>
</dbReference>
<gene>
    <name evidence="10" type="ordered locus">Desru_0423</name>
</gene>
<reference evidence="11" key="1">
    <citation type="submission" date="2011-05" db="EMBL/GenBank/DDBJ databases">
        <title>Complete sequence of Desulfotomaculum ruminis DSM 2154.</title>
        <authorList>
            <person name="Lucas S."/>
            <person name="Copeland A."/>
            <person name="Lapidus A."/>
            <person name="Cheng J.-F."/>
            <person name="Goodwin L."/>
            <person name="Pitluck S."/>
            <person name="Lu M."/>
            <person name="Detter J.C."/>
            <person name="Han C."/>
            <person name="Tapia R."/>
            <person name="Land M."/>
            <person name="Hauser L."/>
            <person name="Kyrpides N."/>
            <person name="Ivanova N."/>
            <person name="Mikhailova N."/>
            <person name="Pagani I."/>
            <person name="Stams A.J.M."/>
            <person name="Plugge C.M."/>
            <person name="Muyzer G."/>
            <person name="Kuever J."/>
            <person name="Parshina S.N."/>
            <person name="Ivanova A.E."/>
            <person name="Nazina T.N."/>
            <person name="Brambilla E."/>
            <person name="Spring S."/>
            <person name="Klenk H.-P."/>
            <person name="Woyke T."/>
        </authorList>
    </citation>
    <scope>NUCLEOTIDE SEQUENCE [LARGE SCALE GENOMIC DNA]</scope>
    <source>
        <strain evidence="11">ATCC 23193 / DSM 2154 / NCIB 8452 / DL</strain>
    </source>
</reference>
<dbReference type="InterPro" id="IPR006656">
    <property type="entry name" value="Mopterin_OxRdtase"/>
</dbReference>
<dbReference type="Pfam" id="PF00384">
    <property type="entry name" value="Molybdopterin"/>
    <property type="match status" value="1"/>
</dbReference>
<evidence type="ECO:0000256" key="6">
    <source>
        <dbReference type="ARBA" id="ARBA00022764"/>
    </source>
</evidence>
<dbReference type="PANTHER" id="PTHR43598">
    <property type="entry name" value="TUNGSTEN-CONTAINING FORMYLMETHANOFURAN DEHYDROGENASE 2 SUBUNIT B"/>
    <property type="match status" value="1"/>
</dbReference>
<dbReference type="eggNOG" id="COG3383">
    <property type="taxonomic scope" value="Bacteria"/>
</dbReference>
<dbReference type="GO" id="GO:0009061">
    <property type="term" value="P:anaerobic respiration"/>
    <property type="evidence" value="ECO:0007669"/>
    <property type="project" value="TreeGrafter"/>
</dbReference>
<dbReference type="InterPro" id="IPR006443">
    <property type="entry name" value="Formate-DH-alph_fdnG"/>
</dbReference>
<proteinExistence type="inferred from homology"/>
<organism evidence="10 11">
    <name type="scientific">Desulforamulus ruminis (strain ATCC 23193 / DSM 2154 / NCIMB 8452 / DL)</name>
    <name type="common">Desulfotomaculum ruminis</name>
    <dbReference type="NCBI Taxonomy" id="696281"/>
    <lineage>
        <taxon>Bacteria</taxon>
        <taxon>Bacillati</taxon>
        <taxon>Bacillota</taxon>
        <taxon>Clostridia</taxon>
        <taxon>Eubacteriales</taxon>
        <taxon>Peptococcaceae</taxon>
        <taxon>Desulforamulus</taxon>
    </lineage>
</organism>
<evidence type="ECO:0000313" key="10">
    <source>
        <dbReference type="EMBL" id="AEG58713.1"/>
    </source>
</evidence>
<comment type="similarity">
    <text evidence="3">Belongs to the prokaryotic molybdopterin-containing oxidoreductase family.</text>
</comment>
<dbReference type="GO" id="GO:0009055">
    <property type="term" value="F:electron transfer activity"/>
    <property type="evidence" value="ECO:0007669"/>
    <property type="project" value="InterPro"/>
</dbReference>
<dbReference type="CDD" id="cd02792">
    <property type="entry name" value="MopB_CT_Formate-Dh-Na-like"/>
    <property type="match status" value="1"/>
</dbReference>
<dbReference type="GO" id="GO:0030151">
    <property type="term" value="F:molybdenum ion binding"/>
    <property type="evidence" value="ECO:0007669"/>
    <property type="project" value="TreeGrafter"/>
</dbReference>
<dbReference type="PANTHER" id="PTHR43598:SF1">
    <property type="entry name" value="FORMATE DEHYDROGENASE-O MAJOR SUBUNIT"/>
    <property type="match status" value="1"/>
</dbReference>
<keyword evidence="4" id="KW-0004">4Fe-4S</keyword>
<dbReference type="Gene3D" id="2.40.40.20">
    <property type="match status" value="1"/>
</dbReference>
<keyword evidence="4" id="KW-0411">Iron-sulfur</keyword>
<dbReference type="HOGENOM" id="CLU_000422_1_2_9"/>
<dbReference type="GO" id="GO:0051539">
    <property type="term" value="F:4 iron, 4 sulfur cluster binding"/>
    <property type="evidence" value="ECO:0007669"/>
    <property type="project" value="UniProtKB-KW"/>
</dbReference>
<sequence>MTNHFTDYRNADVILIIGSNTAENHPMGMKWAMKAKEKGAKLIAVDPRASKSASMCHVHARLRPGTDIAFVNGMIHYIIENDLWFKEYVLNYTNASFLLNPGYKCDEGIFSGLTETDGKLSYDTSTWQYQMEGEEIKKDPTLQDPNCVFQVLKRHVSRYDIKTVCQITGTPEDTYRKVCEMYAASGKRDKAGCVIYGMGITMHSVGTQNARSICILQLLLGNMGIPGGGVNAQRGEQNVQGSTDMAMLNHYLPGYLGMIYAAKHKNLAQYLEVETPKTGYWSNKPKFLISQLKAWFGEKATKENDFCYDWLPKHDGKNRSYMSLFNYMDEKKIKGFIVAGQNPSVGGPSTVQANQAMENLDWLVVLDIFEIETAAFWQRPGADPSKIKTEVFLLPAAMSFEKEGSLTNAGRWVQWRYKAVNPLGEAKSDLWIVHNLFKTIRKEYEKGGKFPEPILNMVWDYDKPGEEEPDIHKVAAEINGYEVATQKVLPGFAKLADDGSTACGNWVLSGYWAEDPEAKVPACQRRINRDPSGLGVFPQYAFSWPANRRIAYNRCSADPAGNPWNPNKPYMRWDAAAGKWITPDVPDFKATEPAPEPGADPIPVPPEKSAVDAFIMSEDGHGRLFAVKGLSDGPLPEHYEPFESPFRNLISKQQNNPMALTFKSGIFSNLAEIGSEKYPCVAITVHVVEHYQSGATTRNCPSLAEISAHMFVNISPDLAQSIGVKNGEDVIVESARGQITCKAAVNGVCIPLTVNGKKTEMISMPYSWGFKGLTTGASANDLTPSVGDPNSNIPEYKAFLCNVRKAKKS</sequence>
<reference evidence="10 11" key="2">
    <citation type="journal article" date="2012" name="Stand. Genomic Sci.">
        <title>Complete genome sequence of the sulfate-reducing firmicute Desulfotomaculum ruminis type strain (DL(T)).</title>
        <authorList>
            <person name="Spring S."/>
            <person name="Visser M."/>
            <person name="Lu M."/>
            <person name="Copeland A."/>
            <person name="Lapidus A."/>
            <person name="Lucas S."/>
            <person name="Cheng J.F."/>
            <person name="Han C."/>
            <person name="Tapia R."/>
            <person name="Goodwin L.A."/>
            <person name="Pitluck S."/>
            <person name="Ivanova N."/>
            <person name="Land M."/>
            <person name="Hauser L."/>
            <person name="Larimer F."/>
            <person name="Rohde M."/>
            <person name="Goker M."/>
            <person name="Detter J.C."/>
            <person name="Kyrpides N.C."/>
            <person name="Woyke T."/>
            <person name="Schaap P.J."/>
            <person name="Plugge C.M."/>
            <person name="Muyzer G."/>
            <person name="Kuever J."/>
            <person name="Pereira I.A."/>
            <person name="Parshina S.N."/>
            <person name="Bernier-Latmani R."/>
            <person name="Stams A.J."/>
            <person name="Klenk H.P."/>
        </authorList>
    </citation>
    <scope>NUCLEOTIDE SEQUENCE [LARGE SCALE GENOMIC DNA]</scope>
    <source>
        <strain evidence="11">ATCC 23193 / DSM 2154 / NCIB 8452 / DL</strain>
    </source>
</reference>
<dbReference type="Pfam" id="PF01568">
    <property type="entry name" value="Molydop_binding"/>
    <property type="match status" value="1"/>
</dbReference>
<keyword evidence="4" id="KW-0408">Iron</keyword>
<dbReference type="SUPFAM" id="SSF50692">
    <property type="entry name" value="ADC-like"/>
    <property type="match status" value="1"/>
</dbReference>
<keyword evidence="11" id="KW-1185">Reference proteome</keyword>
<dbReference type="NCBIfam" id="TIGR01553">
    <property type="entry name" value="formate-DH-alph"/>
    <property type="match status" value="1"/>
</dbReference>
<evidence type="ECO:0000256" key="3">
    <source>
        <dbReference type="ARBA" id="ARBA00010312"/>
    </source>
</evidence>
<evidence type="ECO:0000256" key="4">
    <source>
        <dbReference type="ARBA" id="ARBA00022485"/>
    </source>
</evidence>
<evidence type="ECO:0000256" key="5">
    <source>
        <dbReference type="ARBA" id="ARBA00022723"/>
    </source>
</evidence>
<dbReference type="KEGG" id="dru:Desru_0423"/>
<feature type="domain" description="Molybdopterin oxidoreductase" evidence="8">
    <location>
        <begin position="2"/>
        <end position="438"/>
    </location>
</feature>
<dbReference type="SUPFAM" id="SSF53706">
    <property type="entry name" value="Formate dehydrogenase/DMSO reductase, domains 1-3"/>
    <property type="match status" value="1"/>
</dbReference>
<feature type="domain" description="Molybdopterin dinucleotide-binding" evidence="9">
    <location>
        <begin position="683"/>
        <end position="799"/>
    </location>
</feature>
<dbReference type="Gene3D" id="3.40.228.10">
    <property type="entry name" value="Dimethylsulfoxide Reductase, domain 2"/>
    <property type="match status" value="2"/>
</dbReference>
<name>F6DQY9_DESRL</name>